<keyword evidence="2" id="KW-1185">Reference proteome</keyword>
<gene>
    <name evidence="1" type="ORF">AAWM_04517</name>
</gene>
<dbReference type="Proteomes" id="UP000286921">
    <property type="component" value="Unassembled WGS sequence"/>
</dbReference>
<dbReference type="EMBL" id="BDHI01000008">
    <property type="protein sequence ID" value="GCB21632.1"/>
    <property type="molecule type" value="Genomic_DNA"/>
</dbReference>
<reference evidence="1 2" key="1">
    <citation type="submission" date="2016-09" db="EMBL/GenBank/DDBJ databases">
        <title>Aspergillus awamori IFM 58123T.</title>
        <authorList>
            <person name="Kusuya Y."/>
            <person name="Shimizu M."/>
            <person name="Takahashi H."/>
            <person name="Yaguchi T."/>
        </authorList>
    </citation>
    <scope>NUCLEOTIDE SEQUENCE [LARGE SCALE GENOMIC DNA]</scope>
    <source>
        <strain evidence="1 2">IFM 58123</strain>
    </source>
</reference>
<name>A0A401KQW4_ASPAW</name>
<evidence type="ECO:0000313" key="1">
    <source>
        <dbReference type="EMBL" id="GCB21632.1"/>
    </source>
</evidence>
<comment type="caution">
    <text evidence="1">The sequence shown here is derived from an EMBL/GenBank/DDBJ whole genome shotgun (WGS) entry which is preliminary data.</text>
</comment>
<sequence length="146" mass="16413">MPSHAGLFTAFTGCVLAIDNDNRLTLHPKDHQPGLRDKLRANGEFWLCRDDGLIGKFGNPDKVVFLYDNQEYNIWIETRGFSDGALELFPSPIGWAHIHGASEITCRLRGLAGSQLYSFPGGSRKDLQPFRKPSFMTYVDSMEVVH</sequence>
<dbReference type="AlphaFoldDB" id="A0A401KQW4"/>
<evidence type="ECO:0000313" key="2">
    <source>
        <dbReference type="Proteomes" id="UP000286921"/>
    </source>
</evidence>
<protein>
    <submittedName>
        <fullName evidence="1">Uncharacterized protein</fullName>
    </submittedName>
</protein>
<organism evidence="1 2">
    <name type="scientific">Aspergillus awamori</name>
    <name type="common">Black koji mold</name>
    <dbReference type="NCBI Taxonomy" id="105351"/>
    <lineage>
        <taxon>Eukaryota</taxon>
        <taxon>Fungi</taxon>
        <taxon>Dikarya</taxon>
        <taxon>Ascomycota</taxon>
        <taxon>Pezizomycotina</taxon>
        <taxon>Eurotiomycetes</taxon>
        <taxon>Eurotiomycetidae</taxon>
        <taxon>Eurotiales</taxon>
        <taxon>Aspergillaceae</taxon>
        <taxon>Aspergillus</taxon>
    </lineage>
</organism>
<proteinExistence type="predicted"/>
<accession>A0A401KQW4</accession>